<dbReference type="InterPro" id="IPR036388">
    <property type="entry name" value="WH-like_DNA-bd_sf"/>
</dbReference>
<dbReference type="PANTHER" id="PTHR30537">
    <property type="entry name" value="HTH-TYPE TRANSCRIPTIONAL REGULATOR"/>
    <property type="match status" value="1"/>
</dbReference>
<dbReference type="GO" id="GO:0043565">
    <property type="term" value="F:sequence-specific DNA binding"/>
    <property type="evidence" value="ECO:0007669"/>
    <property type="project" value="TreeGrafter"/>
</dbReference>
<dbReference type="GO" id="GO:0009891">
    <property type="term" value="P:positive regulation of biosynthetic process"/>
    <property type="evidence" value="ECO:0007669"/>
    <property type="project" value="UniProtKB-ARBA"/>
</dbReference>
<evidence type="ECO:0000256" key="1">
    <source>
        <dbReference type="ARBA" id="ARBA00009437"/>
    </source>
</evidence>
<keyword evidence="2" id="KW-0805">Transcription regulation</keyword>
<dbReference type="SUPFAM" id="SSF53850">
    <property type="entry name" value="Periplasmic binding protein-like II"/>
    <property type="match status" value="1"/>
</dbReference>
<dbReference type="InterPro" id="IPR036390">
    <property type="entry name" value="WH_DNA-bd_sf"/>
</dbReference>
<evidence type="ECO:0000259" key="6">
    <source>
        <dbReference type="PROSITE" id="PS50931"/>
    </source>
</evidence>
<protein>
    <submittedName>
        <fullName evidence="7">LysR</fullName>
    </submittedName>
</protein>
<dbReference type="Gene3D" id="3.40.190.10">
    <property type="entry name" value="Periplasmic binding protein-like II"/>
    <property type="match status" value="2"/>
</dbReference>
<keyword evidence="5" id="KW-0804">Transcription</keyword>
<comment type="similarity">
    <text evidence="1">Belongs to the LysR transcriptional regulatory family.</text>
</comment>
<evidence type="ECO:0000256" key="4">
    <source>
        <dbReference type="ARBA" id="ARBA00023159"/>
    </source>
</evidence>
<reference evidence="7" key="1">
    <citation type="journal article" date="2018" name="Int. J. Antimicrob. Agents">
        <title>Characterisation of a class 1 integron associated with the formation of quadruple blaGES-5 cassettes from an IncP-1? group plasmid in Pseudomonas aeruginosa.</title>
        <authorList>
            <person name="Xu T."/>
            <person name="Wang J."/>
            <person name="Ying J."/>
            <person name="Zhu T."/>
            <person name="Liu Y."/>
            <person name="Xu L."/>
            <person name="Li P."/>
            <person name="Li P."/>
            <person name="Ying J."/>
            <person name="Li K."/>
            <person name="Yi H."/>
            <person name="Lu J."/>
            <person name="Hu Y."/>
            <person name="Zhou T."/>
            <person name="Bao Q."/>
        </authorList>
    </citation>
    <scope>NUCLEOTIDE SEQUENCE</scope>
    <source>
        <strain evidence="7">PA1280</strain>
        <plasmid evidence="7">pICP-4GES</plasmid>
    </source>
</reference>
<feature type="domain" description="HTH lysR-type" evidence="6">
    <location>
        <begin position="1"/>
        <end position="60"/>
    </location>
</feature>
<accession>A0A2S1JKU8</accession>
<proteinExistence type="inferred from homology"/>
<sequence>MDLPLNALRAFEVSARHLSFTRAGLELHLTQTAVSQHVKNLEDRLGKKLFRRIPRGLALTDEGAALLPVLTDAFERIGLTLEKVKTPHKKEVLSVGVVGTFAVGWLLPRLRDFQVKHPFIDLRLFSNNNRVDLAGDGLDFAIRFGDGHWHGTEASKLFSAPLAPVCAPFMASRIHTPSDLARVTLLRSYRADEWTAWFQAVGLNPPHLTGPVFDSSLVLADAAAQGTGVALLPIRLFGRDLLGGRLVTLFDTRIETGSYWLTKLKPRKETDGMKAFRGWLEQECRDN</sequence>
<dbReference type="InterPro" id="IPR000847">
    <property type="entry name" value="LysR_HTH_N"/>
</dbReference>
<dbReference type="AlphaFoldDB" id="A0A2S1JKU8"/>
<evidence type="ECO:0000256" key="5">
    <source>
        <dbReference type="ARBA" id="ARBA00023163"/>
    </source>
</evidence>
<dbReference type="GO" id="GO:0003700">
    <property type="term" value="F:DNA-binding transcription factor activity"/>
    <property type="evidence" value="ECO:0007669"/>
    <property type="project" value="InterPro"/>
</dbReference>
<dbReference type="Gene3D" id="1.10.10.10">
    <property type="entry name" value="Winged helix-like DNA-binding domain superfamily/Winged helix DNA-binding domain"/>
    <property type="match status" value="1"/>
</dbReference>
<dbReference type="GO" id="GO:0006351">
    <property type="term" value="P:DNA-templated transcription"/>
    <property type="evidence" value="ECO:0007669"/>
    <property type="project" value="TreeGrafter"/>
</dbReference>
<keyword evidence="7" id="KW-0614">Plasmid</keyword>
<dbReference type="PRINTS" id="PR00039">
    <property type="entry name" value="HTHLYSR"/>
</dbReference>
<dbReference type="SUPFAM" id="SSF46785">
    <property type="entry name" value="Winged helix' DNA-binding domain"/>
    <property type="match status" value="1"/>
</dbReference>
<dbReference type="Pfam" id="PF00126">
    <property type="entry name" value="HTH_1"/>
    <property type="match status" value="1"/>
</dbReference>
<dbReference type="PROSITE" id="PS50931">
    <property type="entry name" value="HTH_LYSR"/>
    <property type="match status" value="1"/>
</dbReference>
<name>A0A2S1JKU8_PSEAI</name>
<evidence type="ECO:0000256" key="2">
    <source>
        <dbReference type="ARBA" id="ARBA00023015"/>
    </source>
</evidence>
<dbReference type="PANTHER" id="PTHR30537:SF70">
    <property type="entry name" value="HTH-TYPE TRANSCRIPTIONAL ACTIVATOR AMPR"/>
    <property type="match status" value="1"/>
</dbReference>
<evidence type="ECO:0000256" key="3">
    <source>
        <dbReference type="ARBA" id="ARBA00023125"/>
    </source>
</evidence>
<dbReference type="InterPro" id="IPR058163">
    <property type="entry name" value="LysR-type_TF_proteobact-type"/>
</dbReference>
<geneLocation type="plasmid" evidence="7">
    <name>pICP-4GES</name>
</geneLocation>
<dbReference type="FunFam" id="1.10.10.10:FF:000038">
    <property type="entry name" value="Glycine cleavage system transcriptional activator"/>
    <property type="match status" value="1"/>
</dbReference>
<keyword evidence="4" id="KW-0010">Activator</keyword>
<dbReference type="Pfam" id="PF03466">
    <property type="entry name" value="LysR_substrate"/>
    <property type="match status" value="1"/>
</dbReference>
<dbReference type="RefSeq" id="WP_155684895.1">
    <property type="nucleotide sequence ID" value="NZ_JACTAE010000027.1"/>
</dbReference>
<keyword evidence="3" id="KW-0238">DNA-binding</keyword>
<evidence type="ECO:0000313" key="7">
    <source>
        <dbReference type="EMBL" id="AWF79028.1"/>
    </source>
</evidence>
<dbReference type="InterPro" id="IPR005119">
    <property type="entry name" value="LysR_subst-bd"/>
</dbReference>
<organism evidence="7">
    <name type="scientific">Pseudomonas aeruginosa</name>
    <dbReference type="NCBI Taxonomy" id="287"/>
    <lineage>
        <taxon>Bacteria</taxon>
        <taxon>Pseudomonadati</taxon>
        <taxon>Pseudomonadota</taxon>
        <taxon>Gammaproteobacteria</taxon>
        <taxon>Pseudomonadales</taxon>
        <taxon>Pseudomonadaceae</taxon>
        <taxon>Pseudomonas</taxon>
    </lineage>
</organism>
<dbReference type="EMBL" id="MH053445">
    <property type="protein sequence ID" value="AWF79028.1"/>
    <property type="molecule type" value="Genomic_DNA"/>
</dbReference>